<proteinExistence type="predicted"/>
<organism evidence="1 2">
    <name type="scientific">Rubus argutus</name>
    <name type="common">Southern blackberry</name>
    <dbReference type="NCBI Taxonomy" id="59490"/>
    <lineage>
        <taxon>Eukaryota</taxon>
        <taxon>Viridiplantae</taxon>
        <taxon>Streptophyta</taxon>
        <taxon>Embryophyta</taxon>
        <taxon>Tracheophyta</taxon>
        <taxon>Spermatophyta</taxon>
        <taxon>Magnoliopsida</taxon>
        <taxon>eudicotyledons</taxon>
        <taxon>Gunneridae</taxon>
        <taxon>Pentapetalae</taxon>
        <taxon>rosids</taxon>
        <taxon>fabids</taxon>
        <taxon>Rosales</taxon>
        <taxon>Rosaceae</taxon>
        <taxon>Rosoideae</taxon>
        <taxon>Rosoideae incertae sedis</taxon>
        <taxon>Rubus</taxon>
    </lineage>
</organism>
<gene>
    <name evidence="1" type="ORF">M0R45_035707</name>
</gene>
<dbReference type="AlphaFoldDB" id="A0AAW1VWH2"/>
<dbReference type="PANTHER" id="PTHR31973:SF199">
    <property type="entry name" value="SWIM-TYPE DOMAIN-CONTAINING PROTEIN"/>
    <property type="match status" value="1"/>
</dbReference>
<accession>A0AAW1VWH2</accession>
<evidence type="ECO:0008006" key="3">
    <source>
        <dbReference type="Google" id="ProtNLM"/>
    </source>
</evidence>
<dbReference type="Proteomes" id="UP001457282">
    <property type="component" value="Unassembled WGS sequence"/>
</dbReference>
<dbReference type="EMBL" id="JBEDUW010000007">
    <property type="protein sequence ID" value="KAK9911819.1"/>
    <property type="molecule type" value="Genomic_DNA"/>
</dbReference>
<comment type="caution">
    <text evidence="1">The sequence shown here is derived from an EMBL/GenBank/DDBJ whole genome shotgun (WGS) entry which is preliminary data.</text>
</comment>
<evidence type="ECO:0000313" key="1">
    <source>
        <dbReference type="EMBL" id="KAK9911819.1"/>
    </source>
</evidence>
<evidence type="ECO:0000313" key="2">
    <source>
        <dbReference type="Proteomes" id="UP001457282"/>
    </source>
</evidence>
<dbReference type="PANTHER" id="PTHR31973">
    <property type="entry name" value="POLYPROTEIN, PUTATIVE-RELATED"/>
    <property type="match status" value="1"/>
</dbReference>
<keyword evidence="2" id="KW-1185">Reference proteome</keyword>
<name>A0AAW1VWH2_RUBAR</name>
<protein>
    <recommendedName>
        <fullName evidence="3">MULE transposase domain-containing protein</fullName>
    </recommendedName>
</protein>
<sequence length="144" mass="16859">MQNHIQKKYKLDIDVQTITRGKRKTKRMNEGHYIEQYNKLATCRKELLRSNSGSTVEIKTMMDGDIRRFHRMYICFAACEEGWIKGCRLLIGLDGYDIRSFHTRQILIAIGMDANNGMYPIVFAISKVENQETWTGFWNTSWGI</sequence>
<reference evidence="1 2" key="1">
    <citation type="journal article" date="2023" name="G3 (Bethesda)">
        <title>A chromosome-length genome assembly and annotation of blackberry (Rubus argutus, cv. 'Hillquist').</title>
        <authorList>
            <person name="Bruna T."/>
            <person name="Aryal R."/>
            <person name="Dudchenko O."/>
            <person name="Sargent D.J."/>
            <person name="Mead D."/>
            <person name="Buti M."/>
            <person name="Cavallini A."/>
            <person name="Hytonen T."/>
            <person name="Andres J."/>
            <person name="Pham M."/>
            <person name="Weisz D."/>
            <person name="Mascagni F."/>
            <person name="Usai G."/>
            <person name="Natali L."/>
            <person name="Bassil N."/>
            <person name="Fernandez G.E."/>
            <person name="Lomsadze A."/>
            <person name="Armour M."/>
            <person name="Olukolu B."/>
            <person name="Poorten T."/>
            <person name="Britton C."/>
            <person name="Davik J."/>
            <person name="Ashrafi H."/>
            <person name="Aiden E.L."/>
            <person name="Borodovsky M."/>
            <person name="Worthington M."/>
        </authorList>
    </citation>
    <scope>NUCLEOTIDE SEQUENCE [LARGE SCALE GENOMIC DNA]</scope>
    <source>
        <strain evidence="1">PI 553951</strain>
    </source>
</reference>